<dbReference type="PANTHER" id="PTHR33639:SF2">
    <property type="entry name" value="DUF393 DOMAIN-CONTAINING PROTEIN"/>
    <property type="match status" value="1"/>
</dbReference>
<proteinExistence type="predicted"/>
<evidence type="ECO:0000313" key="3">
    <source>
        <dbReference type="Proteomes" id="UP000199274"/>
    </source>
</evidence>
<dbReference type="Pfam" id="PF04134">
    <property type="entry name" value="DCC1-like"/>
    <property type="match status" value="1"/>
</dbReference>
<keyword evidence="1" id="KW-1133">Transmembrane helix</keyword>
<evidence type="ECO:0000313" key="2">
    <source>
        <dbReference type="EMBL" id="SDH93706.1"/>
    </source>
</evidence>
<protein>
    <submittedName>
        <fullName evidence="2">Predicted thiol-disulfide oxidoreductase YuxK, DCC family</fullName>
    </submittedName>
</protein>
<gene>
    <name evidence="2" type="ORF">SAMN04488062_11824</name>
</gene>
<keyword evidence="1" id="KW-0812">Transmembrane</keyword>
<accession>A0A1G8GH90</accession>
<name>A0A1G8GH90_9FLAO</name>
<reference evidence="3" key="1">
    <citation type="submission" date="2016-10" db="EMBL/GenBank/DDBJ databases">
        <authorList>
            <person name="Varghese N."/>
            <person name="Submissions S."/>
        </authorList>
    </citation>
    <scope>NUCLEOTIDE SEQUENCE [LARGE SCALE GENOMIC DNA]</scope>
    <source>
        <strain evidence="3">CGMCC 1.2747</strain>
    </source>
</reference>
<dbReference type="PANTHER" id="PTHR33639">
    <property type="entry name" value="THIOL-DISULFIDE OXIDOREDUCTASE DCC"/>
    <property type="match status" value="1"/>
</dbReference>
<dbReference type="EMBL" id="FNDB01000018">
    <property type="protein sequence ID" value="SDH93706.1"/>
    <property type="molecule type" value="Genomic_DNA"/>
</dbReference>
<keyword evidence="1" id="KW-0472">Membrane</keyword>
<keyword evidence="3" id="KW-1185">Reference proteome</keyword>
<dbReference type="AlphaFoldDB" id="A0A1G8GH90"/>
<dbReference type="InterPro" id="IPR007263">
    <property type="entry name" value="DCC1-like"/>
</dbReference>
<dbReference type="GO" id="GO:0015035">
    <property type="term" value="F:protein-disulfide reductase activity"/>
    <property type="evidence" value="ECO:0007669"/>
    <property type="project" value="InterPro"/>
</dbReference>
<organism evidence="2 3">
    <name type="scientific">Flavobacterium omnivorum</name>
    <dbReference type="NCBI Taxonomy" id="178355"/>
    <lineage>
        <taxon>Bacteria</taxon>
        <taxon>Pseudomonadati</taxon>
        <taxon>Bacteroidota</taxon>
        <taxon>Flavobacteriia</taxon>
        <taxon>Flavobacteriales</taxon>
        <taxon>Flavobacteriaceae</taxon>
        <taxon>Flavobacterium</taxon>
    </lineage>
</organism>
<sequence>MNISHCEERSNRTNKIQVEQTNAIASFLAITKQNKKMLHIPKDKKIILFDGVCNLCDSAVQMIIKHDTKDIFRFVALQSDLGQKIIKQLGIDTHKTDSIILYQPGFAYYYKSEAALEIAKNLGGIFYFASLFSILPTSFSNYIYDYIAKNRYKWYGKKDHCMIPTKELQAKFLD</sequence>
<evidence type="ECO:0000256" key="1">
    <source>
        <dbReference type="SAM" id="Phobius"/>
    </source>
</evidence>
<dbReference type="STRING" id="178355.SAMN04488062_11824"/>
<dbReference type="InterPro" id="IPR052927">
    <property type="entry name" value="DCC_oxidoreductase"/>
</dbReference>
<feature type="transmembrane region" description="Helical" evidence="1">
    <location>
        <begin position="125"/>
        <end position="144"/>
    </location>
</feature>
<dbReference type="Proteomes" id="UP000199274">
    <property type="component" value="Unassembled WGS sequence"/>
</dbReference>